<dbReference type="AlphaFoldDB" id="F8CGW0"/>
<evidence type="ECO:0000256" key="1">
    <source>
        <dbReference type="SAM" id="MobiDB-lite"/>
    </source>
</evidence>
<dbReference type="SUPFAM" id="SSF48431">
    <property type="entry name" value="Lipovitellin-phosvitin complex, superhelical domain"/>
    <property type="match status" value="1"/>
</dbReference>
<dbReference type="InterPro" id="IPR001747">
    <property type="entry name" value="Vitellogenin_N"/>
</dbReference>
<dbReference type="HOGENOM" id="CLU_413782_0_0_7"/>
<dbReference type="InterPro" id="IPR011030">
    <property type="entry name" value="Lipovitellin_superhlx_dom"/>
</dbReference>
<dbReference type="KEGG" id="mfu:LILAB_08790"/>
<name>F8CGW0_MYXFH</name>
<dbReference type="Pfam" id="PF01347">
    <property type="entry name" value="Vitellogenin_N"/>
    <property type="match status" value="1"/>
</dbReference>
<feature type="compositionally biased region" description="Basic and acidic residues" evidence="1">
    <location>
        <begin position="304"/>
        <end position="320"/>
    </location>
</feature>
<organism evidence="4 5">
    <name type="scientific">Myxococcus fulvus (strain ATCC BAA-855 / HW-1)</name>
    <dbReference type="NCBI Taxonomy" id="483219"/>
    <lineage>
        <taxon>Bacteria</taxon>
        <taxon>Pseudomonadati</taxon>
        <taxon>Myxococcota</taxon>
        <taxon>Myxococcia</taxon>
        <taxon>Myxococcales</taxon>
        <taxon>Cystobacterineae</taxon>
        <taxon>Myxococcaceae</taxon>
        <taxon>Myxococcus</taxon>
    </lineage>
</organism>
<evidence type="ECO:0000313" key="5">
    <source>
        <dbReference type="Proteomes" id="UP000000488"/>
    </source>
</evidence>
<gene>
    <name evidence="4" type="ordered locus">LILAB_08790</name>
</gene>
<dbReference type="InterPro" id="IPR011989">
    <property type="entry name" value="ARM-like"/>
</dbReference>
<proteinExistence type="predicted"/>
<protein>
    <recommendedName>
        <fullName evidence="3">Vitellogenin domain-containing protein</fullName>
    </recommendedName>
</protein>
<sequence length="663" mass="71143">MKSLVVLLAVLTAGALWRAGQGTRVPEVPPAVTGPVTPHLDEDAPTPDPEEVLPGVKGRERVLVVGHRLRYTFDLDTRTHTEPSAGARESLHTGWSGLLELTYLGQEGDQHLFSAQLVPTRMDVEAGETPLTGDAALQVLQAMFERPLYVGQDVRGRVMAVHFDAAQDATARRLVRRLLAATQFVAEDGSRWSTEESDTRGDFESVYRAGGSANTYVKTKRRYLRATSPLLPRLQGHLDFALFTDGHVRDVTGSDVVERGGGSGLPRIREETRVAMINVGVDYRLSSLRPFHATRATLRAERLTASEARDGLPRTERHTASEAPAGGTGVSLEARDGLPRTERLTASEAVPGGEGASLATRDRELVNGAKLDDLLPTLAKRERRDAARLTALFRVNLAEVDRAVTLLRQGASEEVHSEQILEALASAGTPEAQRALVSVLEGEQIHPKTRAQAARAAGRMDRPSLLLGDALERVLEEATGDAGVRREAALSVGALSKALEVPEPGRSKALVEGLVRRCRAGSLETMACLDAMGRAGAPVGLDFVKSALVHPEADVRGAATKALRSIPGAAVDALLDQVMLDDPSARVRALAVKAISQRVASAHMEALARALRAERSERVRIEVVRLLGHLRTVEPPTMALLRDVAVNDGSAKVRALAASLLGE</sequence>
<reference evidence="4 5" key="1">
    <citation type="journal article" date="2011" name="J. Bacteriol.">
        <title>Genome sequence of the halotolerant marine bacterium Myxococcus fulvus HW-1.</title>
        <authorList>
            <person name="Li Z.F."/>
            <person name="Li X."/>
            <person name="Liu H."/>
            <person name="Liu X."/>
            <person name="Han K."/>
            <person name="Wu Z.H."/>
            <person name="Hu W."/>
            <person name="Li F.F."/>
            <person name="Li Y.Z."/>
        </authorList>
    </citation>
    <scope>NUCLEOTIDE SEQUENCE [LARGE SCALE GENOMIC DNA]</scope>
    <source>
        <strain evidence="5">ATCC BAA-855 / HW-1</strain>
    </source>
</reference>
<dbReference type="Gene3D" id="1.25.10.10">
    <property type="entry name" value="Leucine-rich Repeat Variant"/>
    <property type="match status" value="2"/>
</dbReference>
<dbReference type="eggNOG" id="COG1413">
    <property type="taxonomic scope" value="Bacteria"/>
</dbReference>
<evidence type="ECO:0000256" key="2">
    <source>
        <dbReference type="SAM" id="SignalP"/>
    </source>
</evidence>
<feature type="chain" id="PRO_5003368194" description="Vitellogenin domain-containing protein" evidence="2">
    <location>
        <begin position="19"/>
        <end position="663"/>
    </location>
</feature>
<dbReference type="STRING" id="483219.LILAB_08790"/>
<feature type="domain" description="Vitellogenin" evidence="3">
    <location>
        <begin position="396"/>
        <end position="620"/>
    </location>
</feature>
<dbReference type="EMBL" id="CP002830">
    <property type="protein sequence ID" value="AEI63669.1"/>
    <property type="molecule type" value="Genomic_DNA"/>
</dbReference>
<feature type="signal peptide" evidence="2">
    <location>
        <begin position="1"/>
        <end position="18"/>
    </location>
</feature>
<dbReference type="Proteomes" id="UP000000488">
    <property type="component" value="Chromosome"/>
</dbReference>
<evidence type="ECO:0000259" key="3">
    <source>
        <dbReference type="Pfam" id="PF01347"/>
    </source>
</evidence>
<keyword evidence="2" id="KW-0732">Signal</keyword>
<accession>F8CGW0</accession>
<feature type="region of interest" description="Disordered" evidence="1">
    <location>
        <begin position="304"/>
        <end position="333"/>
    </location>
</feature>
<evidence type="ECO:0000313" key="4">
    <source>
        <dbReference type="EMBL" id="AEI63669.1"/>
    </source>
</evidence>
<dbReference type="GO" id="GO:0005319">
    <property type="term" value="F:lipid transporter activity"/>
    <property type="evidence" value="ECO:0007669"/>
    <property type="project" value="InterPro"/>
</dbReference>